<evidence type="ECO:0000256" key="3">
    <source>
        <dbReference type="ARBA" id="ARBA00022960"/>
    </source>
</evidence>
<dbReference type="Gene3D" id="2.40.440.10">
    <property type="entry name" value="L,D-transpeptidase catalytic domain-like"/>
    <property type="match status" value="1"/>
</dbReference>
<dbReference type="InterPro" id="IPR005490">
    <property type="entry name" value="LD_TPept_cat_dom"/>
</dbReference>
<dbReference type="Pfam" id="PF03734">
    <property type="entry name" value="YkuD"/>
    <property type="match status" value="1"/>
</dbReference>
<evidence type="ECO:0000259" key="7">
    <source>
        <dbReference type="PROSITE" id="PS52029"/>
    </source>
</evidence>
<reference evidence="8 9" key="1">
    <citation type="journal article" date="2016" name="Nat. Commun.">
        <title>Thousands of microbial genomes shed light on interconnected biogeochemical processes in an aquifer system.</title>
        <authorList>
            <person name="Anantharaman K."/>
            <person name="Brown C.T."/>
            <person name="Hug L.A."/>
            <person name="Sharon I."/>
            <person name="Castelle C.J."/>
            <person name="Probst A.J."/>
            <person name="Thomas B.C."/>
            <person name="Singh A."/>
            <person name="Wilkins M.J."/>
            <person name="Karaoz U."/>
            <person name="Brodie E.L."/>
            <person name="Williams K.H."/>
            <person name="Hubbard S.S."/>
            <person name="Banfield J.F."/>
        </authorList>
    </citation>
    <scope>NUCLEOTIDE SEQUENCE [LARGE SCALE GENOMIC DNA]</scope>
</reference>
<evidence type="ECO:0000313" key="8">
    <source>
        <dbReference type="EMBL" id="OGC57115.1"/>
    </source>
</evidence>
<dbReference type="GO" id="GO:0016740">
    <property type="term" value="F:transferase activity"/>
    <property type="evidence" value="ECO:0007669"/>
    <property type="project" value="UniProtKB-KW"/>
</dbReference>
<comment type="pathway">
    <text evidence="1 6">Cell wall biogenesis; peptidoglycan biosynthesis.</text>
</comment>
<dbReference type="EMBL" id="MEVN01000021">
    <property type="protein sequence ID" value="OGC57115.1"/>
    <property type="molecule type" value="Genomic_DNA"/>
</dbReference>
<comment type="caution">
    <text evidence="8">The sequence shown here is derived from an EMBL/GenBank/DDBJ whole genome shotgun (WGS) entry which is preliminary data.</text>
</comment>
<evidence type="ECO:0000313" key="9">
    <source>
        <dbReference type="Proteomes" id="UP000177763"/>
    </source>
</evidence>
<dbReference type="GO" id="GO:0018104">
    <property type="term" value="P:peptidoglycan-protein cross-linking"/>
    <property type="evidence" value="ECO:0007669"/>
    <property type="project" value="TreeGrafter"/>
</dbReference>
<dbReference type="STRING" id="1802630.A3H26_02650"/>
<dbReference type="CDD" id="cd16913">
    <property type="entry name" value="YkuD_like"/>
    <property type="match status" value="1"/>
</dbReference>
<organism evidence="8 9">
    <name type="scientific">candidate division WWE3 bacterium RIFCSPLOWO2_12_FULL_36_10</name>
    <dbReference type="NCBI Taxonomy" id="1802630"/>
    <lineage>
        <taxon>Bacteria</taxon>
        <taxon>Katanobacteria</taxon>
    </lineage>
</organism>
<dbReference type="PANTHER" id="PTHR30582:SF2">
    <property type="entry name" value="L,D-TRANSPEPTIDASE YCIB-RELATED"/>
    <property type="match status" value="1"/>
</dbReference>
<evidence type="ECO:0000256" key="5">
    <source>
        <dbReference type="ARBA" id="ARBA00023316"/>
    </source>
</evidence>
<name>A0A1F4VJ29_UNCKA</name>
<dbReference type="Proteomes" id="UP000177763">
    <property type="component" value="Unassembled WGS sequence"/>
</dbReference>
<dbReference type="UniPathway" id="UPA00219"/>
<dbReference type="AlphaFoldDB" id="A0A1F4VJ29"/>
<dbReference type="GO" id="GO:0008360">
    <property type="term" value="P:regulation of cell shape"/>
    <property type="evidence" value="ECO:0007669"/>
    <property type="project" value="UniProtKB-UniRule"/>
</dbReference>
<feature type="active site" description="Proton donor/acceptor" evidence="6">
    <location>
        <position position="385"/>
    </location>
</feature>
<evidence type="ECO:0000256" key="2">
    <source>
        <dbReference type="ARBA" id="ARBA00022679"/>
    </source>
</evidence>
<proteinExistence type="predicted"/>
<accession>A0A1F4VJ29</accession>
<keyword evidence="5 6" id="KW-0961">Cell wall biogenesis/degradation</keyword>
<evidence type="ECO:0000256" key="6">
    <source>
        <dbReference type="PROSITE-ProRule" id="PRU01373"/>
    </source>
</evidence>
<feature type="domain" description="L,D-TPase catalytic" evidence="7">
    <location>
        <begin position="312"/>
        <end position="437"/>
    </location>
</feature>
<evidence type="ECO:0000256" key="4">
    <source>
        <dbReference type="ARBA" id="ARBA00022984"/>
    </source>
</evidence>
<protein>
    <recommendedName>
        <fullName evidence="7">L,D-TPase catalytic domain-containing protein</fullName>
    </recommendedName>
</protein>
<dbReference type="GO" id="GO:0071555">
    <property type="term" value="P:cell wall organization"/>
    <property type="evidence" value="ECO:0007669"/>
    <property type="project" value="UniProtKB-UniRule"/>
</dbReference>
<feature type="active site" description="Nucleophile" evidence="6">
    <location>
        <position position="413"/>
    </location>
</feature>
<dbReference type="PROSITE" id="PS52029">
    <property type="entry name" value="LD_TPASE"/>
    <property type="match status" value="1"/>
</dbReference>
<gene>
    <name evidence="8" type="ORF">A3H26_02650</name>
</gene>
<keyword evidence="3 6" id="KW-0133">Cell shape</keyword>
<evidence type="ECO:0000256" key="1">
    <source>
        <dbReference type="ARBA" id="ARBA00004752"/>
    </source>
</evidence>
<dbReference type="SUPFAM" id="SSF141523">
    <property type="entry name" value="L,D-transpeptidase catalytic domain-like"/>
    <property type="match status" value="1"/>
</dbReference>
<dbReference type="InterPro" id="IPR050979">
    <property type="entry name" value="LD-transpeptidase"/>
</dbReference>
<dbReference type="GO" id="GO:0071972">
    <property type="term" value="F:peptidoglycan L,D-transpeptidase activity"/>
    <property type="evidence" value="ECO:0007669"/>
    <property type="project" value="TreeGrafter"/>
</dbReference>
<dbReference type="GO" id="GO:0005576">
    <property type="term" value="C:extracellular region"/>
    <property type="evidence" value="ECO:0007669"/>
    <property type="project" value="TreeGrafter"/>
</dbReference>
<keyword evidence="2" id="KW-0808">Transferase</keyword>
<dbReference type="InterPro" id="IPR038063">
    <property type="entry name" value="Transpep_catalytic_dom"/>
</dbReference>
<dbReference type="PANTHER" id="PTHR30582">
    <property type="entry name" value="L,D-TRANSPEPTIDASE"/>
    <property type="match status" value="1"/>
</dbReference>
<keyword evidence="4 6" id="KW-0573">Peptidoglycan synthesis</keyword>
<sequence>MKSLLVLIALVVISVSAYFIFNGFDFKSATIFRSNSKIGNIKLDGKSYNEGLALLNKSLNSPIYLNLDFNSRSVTLKELGFSLNTEVLEKLTKNCKIGKLKILCRNTSNENVNTTDAINVDKQALDAFLSDYEKGIQFLAKNTIISLDNYTFKSPGSNAIVKIDRSDFENKESLNKLLSTDPTKITLKLKNTDDKDAQNTATLDLVEKISIPLLIKYGRNPIYIPGEKIREFIEVVDENGFFTGRVSELKVASYLESLKKDNEKPDVKILKKESVSAIQRTILYRAADYQVNLAVVLPLEGKPRSNGGLHEVYLEVIKSQQRLYRFEHGKLVKTYIVSTGLTWETPPGEYKVLGKQKMTISYFGNWYMPNYLPLGTVNGYRFGFHEIPYHVDAAGKVYSRDPNTMGSPATGGCIQLTPDDSLEIFNWAKVGMPVYIYE</sequence>